<keyword evidence="2" id="KW-0472">Membrane</keyword>
<evidence type="ECO:0000256" key="2">
    <source>
        <dbReference type="SAM" id="Phobius"/>
    </source>
</evidence>
<dbReference type="GeneID" id="301681027"/>
<feature type="transmembrane region" description="Helical" evidence="2">
    <location>
        <begin position="354"/>
        <end position="375"/>
    </location>
</feature>
<evidence type="ECO:0000313" key="5">
    <source>
        <dbReference type="Proteomes" id="UP000326169"/>
    </source>
</evidence>
<feature type="transmembrane region" description="Helical" evidence="2">
    <location>
        <begin position="16"/>
        <end position="36"/>
    </location>
</feature>
<comment type="similarity">
    <text evidence="1">Belongs to the adenylyl cyclase class-3 family.</text>
</comment>
<gene>
    <name evidence="4" type="ORF">NIES46_00440</name>
</gene>
<name>A0A5M3T2C4_LIMPL</name>
<evidence type="ECO:0000259" key="3">
    <source>
        <dbReference type="PROSITE" id="PS50125"/>
    </source>
</evidence>
<sequence length="648" mass="72674">MSRKWLEVFKNKGADLKEIIACAIANASIILGILLLKQLGGLQTLELIAFDVMVRLRDDLEPDPRLLIVGITEEDILAFNRWPLSDEVIAQLLDRLSQLQPQAIGLDIYRDIPYEPGHQSLVQQLDNPKIITIKALGDSDIQGTPAPPTVPPNRVGFNDLLLDPDGVVRRNLMLATIEDETFYSFSMQLALRYWQKQGINPTNSPLHPDGIRWGRAEFLPLHHTSGGYQTIDDQGYQILLDYRSRKAVARVVSVSEVIYGNIPPSWVEDKIVLIGTIAPSGKDLFLTPYSPSRRISPKMPGVLIHAQMVSQLLDAVAGERSLFVFWPQWTEFIWAIVWGVAGVMVVVVVRHPLVWIFCPPIMLGILWVGGFYLFLNSVWVPMIAPSLTLLFTSVIVIIYLGFRAQRQQQVVMGLLGQNASPEIAKALWNSRDRLMTNGKLPGEKLVATMLFTDIRNFSTISEQIPPEQLIEWLNQYLATLTQCVHSHRGIINKFMGDGIMAAFGVPIARTTDAEIAQDAYAAVACALEMRDRLIELNQLWQSQNLPLIEMRVGIFTGPLVAGSLGSRDRLEYGLLGDSVNIASRLESCEKDRQSEPCRILTAYQTLVYLPDVFDLESWGFIPLKGKQQLIDVYRIVGWQSPPQAEHPK</sequence>
<dbReference type="Gene3D" id="3.30.70.1230">
    <property type="entry name" value="Nucleotide cyclase"/>
    <property type="match status" value="1"/>
</dbReference>
<evidence type="ECO:0000256" key="1">
    <source>
        <dbReference type="ARBA" id="ARBA00005381"/>
    </source>
</evidence>
<dbReference type="SUPFAM" id="SSF55073">
    <property type="entry name" value="Nucleotide cyclase"/>
    <property type="match status" value="1"/>
</dbReference>
<proteinExistence type="inferred from homology"/>
<dbReference type="PANTHER" id="PTHR43081">
    <property type="entry name" value="ADENYLATE CYCLASE, TERMINAL-DIFFERENTIATION SPECIFIC-RELATED"/>
    <property type="match status" value="1"/>
</dbReference>
<dbReference type="PROSITE" id="PS50125">
    <property type="entry name" value="GUANYLATE_CYCLASE_2"/>
    <property type="match status" value="1"/>
</dbReference>
<dbReference type="Pfam" id="PF00211">
    <property type="entry name" value="Guanylate_cyc"/>
    <property type="match status" value="1"/>
</dbReference>
<reference evidence="4 5" key="1">
    <citation type="journal article" date="2019" name="J Genomics">
        <title>The Draft Genome of a Hydrogen-producing Cyanobacterium, Arthrospira platensis NIES-46.</title>
        <authorList>
            <person name="Suzuki S."/>
            <person name="Yamaguchi H."/>
            <person name="Kawachi M."/>
        </authorList>
    </citation>
    <scope>NUCLEOTIDE SEQUENCE [LARGE SCALE GENOMIC DNA]</scope>
    <source>
        <strain evidence="4 5">NIES-46</strain>
    </source>
</reference>
<dbReference type="InterPro" id="IPR001054">
    <property type="entry name" value="A/G_cyclase"/>
</dbReference>
<dbReference type="InterPro" id="IPR050697">
    <property type="entry name" value="Adenylyl/Guanylyl_Cyclase_3/4"/>
</dbReference>
<dbReference type="PANTHER" id="PTHR43081:SF1">
    <property type="entry name" value="ADENYLATE CYCLASE, TERMINAL-DIFFERENTIATION SPECIFIC"/>
    <property type="match status" value="1"/>
</dbReference>
<protein>
    <submittedName>
        <fullName evidence="4">Adenylate cyclase</fullName>
    </submittedName>
</protein>
<dbReference type="SMART" id="SM00044">
    <property type="entry name" value="CYCc"/>
    <property type="match status" value="1"/>
</dbReference>
<keyword evidence="5" id="KW-1185">Reference proteome</keyword>
<keyword evidence="2" id="KW-0812">Transmembrane</keyword>
<dbReference type="InterPro" id="IPR029787">
    <property type="entry name" value="Nucleotide_cyclase"/>
</dbReference>
<dbReference type="RefSeq" id="WP_014276314.1">
    <property type="nucleotide sequence ID" value="NZ_BIMW01000001.1"/>
</dbReference>
<dbReference type="Pfam" id="PF05226">
    <property type="entry name" value="CHASE2"/>
    <property type="match status" value="1"/>
</dbReference>
<feature type="transmembrane region" description="Helical" evidence="2">
    <location>
        <begin position="332"/>
        <end position="349"/>
    </location>
</feature>
<feature type="domain" description="Guanylate cyclase" evidence="3">
    <location>
        <begin position="448"/>
        <end position="586"/>
    </location>
</feature>
<dbReference type="SMART" id="SM01080">
    <property type="entry name" value="CHASE2"/>
    <property type="match status" value="1"/>
</dbReference>
<comment type="caution">
    <text evidence="4">The sequence shown here is derived from an EMBL/GenBank/DDBJ whole genome shotgun (WGS) entry which is preliminary data.</text>
</comment>
<evidence type="ECO:0000313" key="4">
    <source>
        <dbReference type="EMBL" id="GCE92010.1"/>
    </source>
</evidence>
<accession>A0A5M3T2C4</accession>
<dbReference type="Proteomes" id="UP000326169">
    <property type="component" value="Unassembled WGS sequence"/>
</dbReference>
<feature type="transmembrane region" description="Helical" evidence="2">
    <location>
        <begin position="381"/>
        <end position="402"/>
    </location>
</feature>
<dbReference type="EMBL" id="BIMW01000001">
    <property type="protein sequence ID" value="GCE92010.1"/>
    <property type="molecule type" value="Genomic_DNA"/>
</dbReference>
<organism evidence="4 5">
    <name type="scientific">Limnospira platensis NIES-46</name>
    <dbReference type="NCBI Taxonomy" id="1236695"/>
    <lineage>
        <taxon>Bacteria</taxon>
        <taxon>Bacillati</taxon>
        <taxon>Cyanobacteriota</taxon>
        <taxon>Cyanophyceae</taxon>
        <taxon>Oscillatoriophycideae</taxon>
        <taxon>Oscillatoriales</taxon>
        <taxon>Sirenicapillariaceae</taxon>
        <taxon>Limnospira</taxon>
    </lineage>
</organism>
<dbReference type="InterPro" id="IPR007890">
    <property type="entry name" value="CHASE2"/>
</dbReference>
<dbReference type="CDD" id="cd07302">
    <property type="entry name" value="CHD"/>
    <property type="match status" value="1"/>
</dbReference>
<keyword evidence="2" id="KW-1133">Transmembrane helix</keyword>